<comment type="caution">
    <text evidence="1">The sequence shown here is derived from an EMBL/GenBank/DDBJ whole genome shotgun (WGS) entry which is preliminary data.</text>
</comment>
<gene>
    <name evidence="1" type="ORF">Pcinc_014155</name>
</gene>
<evidence type="ECO:0000313" key="2">
    <source>
        <dbReference type="Proteomes" id="UP001286313"/>
    </source>
</evidence>
<name>A0AAE1KQX8_PETCI</name>
<accession>A0AAE1KQX8</accession>
<dbReference type="Proteomes" id="UP001286313">
    <property type="component" value="Unassembled WGS sequence"/>
</dbReference>
<proteinExistence type="predicted"/>
<keyword evidence="2" id="KW-1185">Reference proteome</keyword>
<reference evidence="1" key="1">
    <citation type="submission" date="2023-10" db="EMBL/GenBank/DDBJ databases">
        <title>Genome assemblies of two species of porcelain crab, Petrolisthes cinctipes and Petrolisthes manimaculis (Anomura: Porcellanidae).</title>
        <authorList>
            <person name="Angst P."/>
        </authorList>
    </citation>
    <scope>NUCLEOTIDE SEQUENCE</scope>
    <source>
        <strain evidence="1">PB745_01</strain>
        <tissue evidence="1">Gill</tissue>
    </source>
</reference>
<dbReference type="EMBL" id="JAWQEG010001220">
    <property type="protein sequence ID" value="KAK3881379.1"/>
    <property type="molecule type" value="Genomic_DNA"/>
</dbReference>
<organism evidence="1 2">
    <name type="scientific">Petrolisthes cinctipes</name>
    <name type="common">Flat porcelain crab</name>
    <dbReference type="NCBI Taxonomy" id="88211"/>
    <lineage>
        <taxon>Eukaryota</taxon>
        <taxon>Metazoa</taxon>
        <taxon>Ecdysozoa</taxon>
        <taxon>Arthropoda</taxon>
        <taxon>Crustacea</taxon>
        <taxon>Multicrustacea</taxon>
        <taxon>Malacostraca</taxon>
        <taxon>Eumalacostraca</taxon>
        <taxon>Eucarida</taxon>
        <taxon>Decapoda</taxon>
        <taxon>Pleocyemata</taxon>
        <taxon>Anomura</taxon>
        <taxon>Galatheoidea</taxon>
        <taxon>Porcellanidae</taxon>
        <taxon>Petrolisthes</taxon>
    </lineage>
</organism>
<evidence type="ECO:0000313" key="1">
    <source>
        <dbReference type="EMBL" id="KAK3881379.1"/>
    </source>
</evidence>
<protein>
    <submittedName>
        <fullName evidence="1">Uncharacterized protein</fullName>
    </submittedName>
</protein>
<sequence length="108" mass="12437">MTTYTEVHLAQDLLQRRKLGAMLCALPKIQSSSSHRNRPRSLPPTTEAFCSYSHGCCGTPSSFRRTSLLAHHYRSLHQMARSHPHGQRNVYFMRLLPVVRLDLQIRHS</sequence>
<dbReference type="AlphaFoldDB" id="A0AAE1KQX8"/>